<evidence type="ECO:0000313" key="5">
    <source>
        <dbReference type="EnsemblMetazoa" id="CLYHEMP019302.1"/>
    </source>
</evidence>
<evidence type="ECO:0000313" key="6">
    <source>
        <dbReference type="Proteomes" id="UP000594262"/>
    </source>
</evidence>
<evidence type="ECO:0000259" key="4">
    <source>
        <dbReference type="Pfam" id="PF23598"/>
    </source>
</evidence>
<dbReference type="Proteomes" id="UP000594262">
    <property type="component" value="Unplaced"/>
</dbReference>
<proteinExistence type="predicted"/>
<accession>A0A7M6DP17</accession>
<dbReference type="AlphaFoldDB" id="A0A7M6DP17"/>
<sequence>GQGLKFLKLKKDLCQWKIIKGKKMNKRNVKKKFAQSFQGNFGKNDSDSKEGNVPYAILKAARHSGQLNLSGRSLTSVPDRVYRINIDVPDEAKSTSMADTDERWWDQVDLRKLILASNQLSEISGEIKNLPALNVLDIHDNVIEKLPEEIGELKELSKLHLSHNKLSCFPNSFCNLVALKSLLLSGNVIEKLPEDIGYLVNVEELDLAQNKLTGLPESIGNMKCLKKLNLTKNQITDLPVTFEYLTGLRDLDLSSNKLTTLPSGFGKLTSLEIVECRYNLISSISKFTESANIKQLFLGYNRLRELPEDIFGDFPQLVSLDLRDNSISKLPESLLELKMLERIDLTNNNISGLPYVLGHMKLKALTLDGNPMRGIRRDIIARGTQAILEYLRSRMPIPEPKEEIVESPKKSETVADNNSTNESQIKPARFDGESKVQSSDASKQNHPKEPSKAVVDQYLIATTKVLTHNNGSSNIPESVWLPGAKISNINFSKNTLSEFPSEIMQYKESLSEINISHNRITALPALIGDLSKLTFIDLSNNMLQALPEEIKVLPHLLQIVLSFNRFTTMPKPMFEMKSLQTILMANNQLSDIDVDGLLQLKTVQTLDLSNNNIARIPPQLGNVEWLKSLNLDGNSFRSPRPQILMKGTQFILGYLRDRIPT</sequence>
<dbReference type="GO" id="GO:0005737">
    <property type="term" value="C:cytoplasm"/>
    <property type="evidence" value="ECO:0007669"/>
    <property type="project" value="TreeGrafter"/>
</dbReference>
<dbReference type="PANTHER" id="PTHR48051:SF54">
    <property type="entry name" value="LEUCINE-RICH REPEAT-CONTAINING PROTEIN"/>
    <property type="match status" value="1"/>
</dbReference>
<dbReference type="SMART" id="SM00364">
    <property type="entry name" value="LRR_BAC"/>
    <property type="match status" value="12"/>
</dbReference>
<evidence type="ECO:0000256" key="1">
    <source>
        <dbReference type="ARBA" id="ARBA00022614"/>
    </source>
</evidence>
<dbReference type="SUPFAM" id="SSF52058">
    <property type="entry name" value="L domain-like"/>
    <property type="match status" value="2"/>
</dbReference>
<protein>
    <recommendedName>
        <fullName evidence="4">Disease resistance R13L4/SHOC-2-like LRR domain-containing protein</fullName>
    </recommendedName>
</protein>
<dbReference type="InterPro" id="IPR032675">
    <property type="entry name" value="LRR_dom_sf"/>
</dbReference>
<dbReference type="PANTHER" id="PTHR48051">
    <property type="match status" value="1"/>
</dbReference>
<dbReference type="PROSITE" id="PS51450">
    <property type="entry name" value="LRR"/>
    <property type="match status" value="6"/>
</dbReference>
<feature type="region of interest" description="Disordered" evidence="3">
    <location>
        <begin position="399"/>
        <end position="452"/>
    </location>
</feature>
<dbReference type="SMART" id="SM00369">
    <property type="entry name" value="LRR_TYP"/>
    <property type="match status" value="12"/>
</dbReference>
<dbReference type="Pfam" id="PF13855">
    <property type="entry name" value="LRR_8"/>
    <property type="match status" value="3"/>
</dbReference>
<dbReference type="FunFam" id="3.80.10.10:FF:000193">
    <property type="entry name" value="Leucine-rich repeat-containing protein 40"/>
    <property type="match status" value="1"/>
</dbReference>
<evidence type="ECO:0000256" key="3">
    <source>
        <dbReference type="SAM" id="MobiDB-lite"/>
    </source>
</evidence>
<evidence type="ECO:0000256" key="2">
    <source>
        <dbReference type="ARBA" id="ARBA00022737"/>
    </source>
</evidence>
<dbReference type="OrthoDB" id="660555at2759"/>
<dbReference type="InterPro" id="IPR055414">
    <property type="entry name" value="LRR_R13L4/SHOC2-like"/>
</dbReference>
<dbReference type="InterPro" id="IPR003591">
    <property type="entry name" value="Leu-rich_rpt_typical-subtyp"/>
</dbReference>
<feature type="compositionally biased region" description="Polar residues" evidence="3">
    <location>
        <begin position="414"/>
        <end position="424"/>
    </location>
</feature>
<dbReference type="InterPro" id="IPR001611">
    <property type="entry name" value="Leu-rich_rpt"/>
</dbReference>
<name>A0A7M6DP17_9CNID</name>
<dbReference type="EnsemblMetazoa" id="CLYHEMT019302.1">
    <property type="protein sequence ID" value="CLYHEMP019302.1"/>
    <property type="gene ID" value="CLYHEMG019302"/>
</dbReference>
<feature type="compositionally biased region" description="Basic and acidic residues" evidence="3">
    <location>
        <begin position="399"/>
        <end position="413"/>
    </location>
</feature>
<feature type="domain" description="Disease resistance R13L4/SHOC-2-like LRR" evidence="4">
    <location>
        <begin position="172"/>
        <end position="272"/>
    </location>
</feature>
<dbReference type="FunFam" id="3.80.10.10:FF:000116">
    <property type="entry name" value="Leucine-rich repeat-containing protein 40"/>
    <property type="match status" value="1"/>
</dbReference>
<dbReference type="PRINTS" id="PR00019">
    <property type="entry name" value="LEURICHRPT"/>
</dbReference>
<keyword evidence="2" id="KW-0677">Repeat</keyword>
<dbReference type="Pfam" id="PF23598">
    <property type="entry name" value="LRR_14"/>
    <property type="match status" value="1"/>
</dbReference>
<dbReference type="Gene3D" id="3.80.10.10">
    <property type="entry name" value="Ribonuclease Inhibitor"/>
    <property type="match status" value="4"/>
</dbReference>
<dbReference type="FunFam" id="3.80.10.10:FF:001164">
    <property type="entry name" value="GH01279p"/>
    <property type="match status" value="1"/>
</dbReference>
<keyword evidence="1" id="KW-0433">Leucine-rich repeat</keyword>
<keyword evidence="6" id="KW-1185">Reference proteome</keyword>
<organism evidence="5 6">
    <name type="scientific">Clytia hemisphaerica</name>
    <dbReference type="NCBI Taxonomy" id="252671"/>
    <lineage>
        <taxon>Eukaryota</taxon>
        <taxon>Metazoa</taxon>
        <taxon>Cnidaria</taxon>
        <taxon>Hydrozoa</taxon>
        <taxon>Hydroidolina</taxon>
        <taxon>Leptothecata</taxon>
        <taxon>Obeliida</taxon>
        <taxon>Clytiidae</taxon>
        <taxon>Clytia</taxon>
    </lineage>
</organism>
<dbReference type="InterPro" id="IPR050216">
    <property type="entry name" value="LRR_domain-containing"/>
</dbReference>
<feature type="compositionally biased region" description="Polar residues" evidence="3">
    <location>
        <begin position="435"/>
        <end position="444"/>
    </location>
</feature>
<dbReference type="SMART" id="SM00365">
    <property type="entry name" value="LRR_SD22"/>
    <property type="match status" value="7"/>
</dbReference>
<reference evidence="5" key="1">
    <citation type="submission" date="2021-01" db="UniProtKB">
        <authorList>
            <consortium name="EnsemblMetazoa"/>
        </authorList>
    </citation>
    <scope>IDENTIFICATION</scope>
</reference>